<dbReference type="Proteomes" id="UP000053477">
    <property type="component" value="Unassembled WGS sequence"/>
</dbReference>
<name>A0A0H2R9I1_9AGAM</name>
<dbReference type="EMBL" id="KQ086233">
    <property type="protein sequence ID" value="KLO06138.1"/>
    <property type="molecule type" value="Genomic_DNA"/>
</dbReference>
<dbReference type="InParanoid" id="A0A0H2R9I1"/>
<evidence type="ECO:0000313" key="1">
    <source>
        <dbReference type="EMBL" id="KLO06138.1"/>
    </source>
</evidence>
<reference evidence="1 2" key="1">
    <citation type="submission" date="2015-04" db="EMBL/GenBank/DDBJ databases">
        <title>Complete genome sequence of Schizopora paradoxa KUC8140, a cosmopolitan wood degrader in East Asia.</title>
        <authorList>
            <consortium name="DOE Joint Genome Institute"/>
            <person name="Min B."/>
            <person name="Park H."/>
            <person name="Jang Y."/>
            <person name="Kim J.-J."/>
            <person name="Kim K.H."/>
            <person name="Pangilinan J."/>
            <person name="Lipzen A."/>
            <person name="Riley R."/>
            <person name="Grigoriev I.V."/>
            <person name="Spatafora J.W."/>
            <person name="Choi I.-G."/>
        </authorList>
    </citation>
    <scope>NUCLEOTIDE SEQUENCE [LARGE SCALE GENOMIC DNA]</scope>
    <source>
        <strain evidence="1 2">KUC8140</strain>
    </source>
</reference>
<keyword evidence="2" id="KW-1185">Reference proteome</keyword>
<organism evidence="1 2">
    <name type="scientific">Schizopora paradoxa</name>
    <dbReference type="NCBI Taxonomy" id="27342"/>
    <lineage>
        <taxon>Eukaryota</taxon>
        <taxon>Fungi</taxon>
        <taxon>Dikarya</taxon>
        <taxon>Basidiomycota</taxon>
        <taxon>Agaricomycotina</taxon>
        <taxon>Agaricomycetes</taxon>
        <taxon>Hymenochaetales</taxon>
        <taxon>Schizoporaceae</taxon>
        <taxon>Schizopora</taxon>
    </lineage>
</organism>
<dbReference type="AlphaFoldDB" id="A0A0H2R9I1"/>
<protein>
    <submittedName>
        <fullName evidence="1">Uncharacterized protein</fullName>
    </submittedName>
</protein>
<gene>
    <name evidence="1" type="ORF">SCHPADRAFT_895699</name>
</gene>
<sequence length="468" mass="51326">MSFSSCVYSCRQRSYRAAKAKTLQRIVTSDSAGHSRREEKSAWWRRWMKRLVGVLTLAFRALSLYASGSKLALSITPARLWREEKLGSKWWVGVDRTDSSGQLSSSSVIFDAAKSSFRLPTTTARRWLEGSESEGRTGVRRIEENGITFIRFENFVIQEQDATPNKTRRDADFLSLSRFPFRCPGLQHPVLQVDTVAMNAGVPSLPPDTIVPIVIGPPSSPPTQPTNPSASASSAEASAFDLSAFGARTTSDGTCTNSFTNGVGVAICGCKLQVGGKGDLGCWKGDLGFTQRWWSWGTGMGRSKGCARKRLQRVEARSATLVSHPTPAPANPSSQTTNRAYFVSSLLRTPKSCEKSSPAQELMARSPDEVRRETLIDFKSLCVSKRDLGVRVVLGSKIWRVQRVESNRVESSKPSSLRAFAGGVKASSSPRGSSVILRVDFKYRCPSIWLRTASCISYPVSPKYSTAL</sequence>
<evidence type="ECO:0000313" key="2">
    <source>
        <dbReference type="Proteomes" id="UP000053477"/>
    </source>
</evidence>
<proteinExistence type="predicted"/>
<accession>A0A0H2R9I1</accession>